<organism evidence="10 11">
    <name type="scientific">Hydrocarboniclastica marina</name>
    <dbReference type="NCBI Taxonomy" id="2259620"/>
    <lineage>
        <taxon>Bacteria</taxon>
        <taxon>Pseudomonadati</taxon>
        <taxon>Pseudomonadota</taxon>
        <taxon>Gammaproteobacteria</taxon>
        <taxon>Alteromonadales</taxon>
        <taxon>Alteromonadaceae</taxon>
        <taxon>Hydrocarboniclastica</taxon>
    </lineage>
</organism>
<evidence type="ECO:0000256" key="4">
    <source>
        <dbReference type="ARBA" id="ARBA00022723"/>
    </source>
</evidence>
<evidence type="ECO:0000256" key="2">
    <source>
        <dbReference type="ARBA" id="ARBA00004196"/>
    </source>
</evidence>
<dbReference type="PANTHER" id="PTHR21666">
    <property type="entry name" value="PEPTIDASE-RELATED"/>
    <property type="match status" value="1"/>
</dbReference>
<dbReference type="InterPro" id="IPR011055">
    <property type="entry name" value="Dup_hybrid_motif"/>
</dbReference>
<keyword evidence="11" id="KW-1185">Reference proteome</keyword>
<dbReference type="SUPFAM" id="SSF51261">
    <property type="entry name" value="Duplicated hybrid motif"/>
    <property type="match status" value="1"/>
</dbReference>
<dbReference type="AlphaFoldDB" id="A0A4P7XM51"/>
<dbReference type="Proteomes" id="UP000298049">
    <property type="component" value="Chromosome"/>
</dbReference>
<accession>A0A4P7XM51</accession>
<dbReference type="KEGG" id="hmi:soil367_18155"/>
<evidence type="ECO:0000256" key="5">
    <source>
        <dbReference type="ARBA" id="ARBA00022801"/>
    </source>
</evidence>
<evidence type="ECO:0000313" key="11">
    <source>
        <dbReference type="Proteomes" id="UP000298049"/>
    </source>
</evidence>
<evidence type="ECO:0000256" key="7">
    <source>
        <dbReference type="ARBA" id="ARBA00023049"/>
    </source>
</evidence>
<dbReference type="InterPro" id="IPR016047">
    <property type="entry name" value="M23ase_b-sheet_dom"/>
</dbReference>
<dbReference type="PANTHER" id="PTHR21666:SF288">
    <property type="entry name" value="CELL DIVISION PROTEIN YTFB"/>
    <property type="match status" value="1"/>
</dbReference>
<evidence type="ECO:0000259" key="8">
    <source>
        <dbReference type="Pfam" id="PF01551"/>
    </source>
</evidence>
<evidence type="ECO:0000256" key="3">
    <source>
        <dbReference type="ARBA" id="ARBA00022670"/>
    </source>
</evidence>
<evidence type="ECO:0000259" key="9">
    <source>
        <dbReference type="Pfam" id="PF19425"/>
    </source>
</evidence>
<comment type="cofactor">
    <cofactor evidence="1">
        <name>Zn(2+)</name>
        <dbReference type="ChEBI" id="CHEBI:29105"/>
    </cofactor>
</comment>
<keyword evidence="6" id="KW-0862">Zinc</keyword>
<dbReference type="Gene3D" id="3.10.450.350">
    <property type="match status" value="1"/>
</dbReference>
<feature type="domain" description="M23ase beta-sheet core" evidence="8">
    <location>
        <begin position="290"/>
        <end position="387"/>
    </location>
</feature>
<dbReference type="GO" id="GO:0004222">
    <property type="term" value="F:metalloendopeptidase activity"/>
    <property type="evidence" value="ECO:0007669"/>
    <property type="project" value="TreeGrafter"/>
</dbReference>
<gene>
    <name evidence="10" type="ORF">soil367_18155</name>
</gene>
<sequence length="427" mass="47154">MLPRQTQLRLSLGLLIGVALMVLGWLQTPPEESLPIVQVKPLAPVEPVAIPTAPTRSPPAVQQEFELKTGQALVHALRDQGIEAGQSAEVAQALTAIFDVRKLRAGQRFTLTLKPDSESPEIESLSFKVGLDRQIVIQPEGTAYVAEEREVPHERRIEAGTLVVRGSLGEAAEAAGVPQEVILEIVQQLGYRIDFNRDLREGDRIDLTYERFIHVDEGTEHVGGLLSARLQLENRAPIEIYRYTTRDGIVSFFDKDGESIETELARTPVVGGYLTSSYGPRLHPILRISRMHKGMDFAAPKGSAVVAVRAGRIARANRNGSFGKYIRIDHGNSIETAYAHLSAFREGLKKGDRVAKGETIGYVGESGLATSPSLHYEVLRNGRQVDPRAFKLPPRIRLQGEELARFRQRQETVQAELLSVIDEKSDA</sequence>
<dbReference type="CDD" id="cd12797">
    <property type="entry name" value="M23_peptidase"/>
    <property type="match status" value="1"/>
</dbReference>
<name>A0A4P7XM51_9ALTE</name>
<dbReference type="InterPro" id="IPR050570">
    <property type="entry name" value="Cell_wall_metabolism_enzyme"/>
</dbReference>
<evidence type="ECO:0000256" key="6">
    <source>
        <dbReference type="ARBA" id="ARBA00022833"/>
    </source>
</evidence>
<keyword evidence="5" id="KW-0378">Hydrolase</keyword>
<comment type="subcellular location">
    <subcellularLocation>
        <location evidence="2">Cell envelope</location>
    </subcellularLocation>
</comment>
<dbReference type="GO" id="GO:0006508">
    <property type="term" value="P:proteolysis"/>
    <property type="evidence" value="ECO:0007669"/>
    <property type="project" value="UniProtKB-KW"/>
</dbReference>
<dbReference type="OrthoDB" id="9805070at2"/>
<reference evidence="10 11" key="1">
    <citation type="submission" date="2018-07" db="EMBL/GenBank/DDBJ databases">
        <title>Marsedoiliclastica nanhaica gen. nov. sp. nov., a novel marine hydrocarbonoclastic bacterium isolated from an in-situ enriched hydrocarbon-degrading consortium in deep-sea sediment.</title>
        <authorList>
            <person name="Dong C."/>
            <person name="Ma T."/>
            <person name="Liu R."/>
            <person name="Shao Z."/>
        </authorList>
    </citation>
    <scope>NUCLEOTIDE SEQUENCE [LARGE SCALE GENOMIC DNA]</scope>
    <source>
        <strain evidence="11">soil36-7</strain>
    </source>
</reference>
<keyword evidence="3" id="KW-0645">Protease</keyword>
<keyword evidence="7" id="KW-0482">Metalloprotease</keyword>
<dbReference type="RefSeq" id="WP_136550405.1">
    <property type="nucleotide sequence ID" value="NZ_CP031093.1"/>
</dbReference>
<dbReference type="InterPro" id="IPR045834">
    <property type="entry name" value="Csd3_N2"/>
</dbReference>
<evidence type="ECO:0000313" key="10">
    <source>
        <dbReference type="EMBL" id="QCF27694.1"/>
    </source>
</evidence>
<evidence type="ECO:0000256" key="1">
    <source>
        <dbReference type="ARBA" id="ARBA00001947"/>
    </source>
</evidence>
<protein>
    <submittedName>
        <fullName evidence="10">M23 family peptidase</fullName>
    </submittedName>
</protein>
<proteinExistence type="predicted"/>
<dbReference type="Pfam" id="PF01551">
    <property type="entry name" value="Peptidase_M23"/>
    <property type="match status" value="1"/>
</dbReference>
<dbReference type="EMBL" id="CP031093">
    <property type="protein sequence ID" value="QCF27694.1"/>
    <property type="molecule type" value="Genomic_DNA"/>
</dbReference>
<dbReference type="GO" id="GO:0030313">
    <property type="term" value="C:cell envelope"/>
    <property type="evidence" value="ECO:0007669"/>
    <property type="project" value="UniProtKB-SubCell"/>
</dbReference>
<dbReference type="Gene3D" id="2.70.70.10">
    <property type="entry name" value="Glucose Permease (Domain IIA)"/>
    <property type="match status" value="1"/>
</dbReference>
<dbReference type="GO" id="GO:0046872">
    <property type="term" value="F:metal ion binding"/>
    <property type="evidence" value="ECO:0007669"/>
    <property type="project" value="UniProtKB-KW"/>
</dbReference>
<dbReference type="Pfam" id="PF19425">
    <property type="entry name" value="Csd3_N2"/>
    <property type="match status" value="1"/>
</dbReference>
<feature type="domain" description="Csd3-like second N-terminal" evidence="9">
    <location>
        <begin position="164"/>
        <end position="277"/>
    </location>
</feature>
<keyword evidence="4" id="KW-0479">Metal-binding</keyword>